<dbReference type="InterPro" id="IPR004360">
    <property type="entry name" value="Glyas_Fos-R_dOase_dom"/>
</dbReference>
<dbReference type="InterPro" id="IPR051785">
    <property type="entry name" value="MMCE/EMCE_epimerase"/>
</dbReference>
<dbReference type="PANTHER" id="PTHR43048">
    <property type="entry name" value="METHYLMALONYL-COA EPIMERASE"/>
    <property type="match status" value="1"/>
</dbReference>
<name>A0ABN3VLA3_9PSEU</name>
<feature type="domain" description="VOC" evidence="2">
    <location>
        <begin position="3"/>
        <end position="116"/>
    </location>
</feature>
<keyword evidence="4" id="KW-1185">Reference proteome</keyword>
<proteinExistence type="predicted"/>
<dbReference type="InterPro" id="IPR037523">
    <property type="entry name" value="VOC_core"/>
</dbReference>
<evidence type="ECO:0000313" key="3">
    <source>
        <dbReference type="EMBL" id="GAA2815861.1"/>
    </source>
</evidence>
<gene>
    <name evidence="3" type="ORF">GCM10010470_59150</name>
</gene>
<reference evidence="3 4" key="1">
    <citation type="journal article" date="2019" name="Int. J. Syst. Evol. Microbiol.">
        <title>The Global Catalogue of Microorganisms (GCM) 10K type strain sequencing project: providing services to taxonomists for standard genome sequencing and annotation.</title>
        <authorList>
            <consortium name="The Broad Institute Genomics Platform"/>
            <consortium name="The Broad Institute Genome Sequencing Center for Infectious Disease"/>
            <person name="Wu L."/>
            <person name="Ma J."/>
        </authorList>
    </citation>
    <scope>NUCLEOTIDE SEQUENCE [LARGE SCALE GENOMIC DNA]</scope>
    <source>
        <strain evidence="3 4">JCM 9383</strain>
    </source>
</reference>
<keyword evidence="1" id="KW-0479">Metal-binding</keyword>
<evidence type="ECO:0000256" key="1">
    <source>
        <dbReference type="ARBA" id="ARBA00022723"/>
    </source>
</evidence>
<dbReference type="PROSITE" id="PS51819">
    <property type="entry name" value="VOC"/>
    <property type="match status" value="1"/>
</dbReference>
<dbReference type="Proteomes" id="UP001500979">
    <property type="component" value="Unassembled WGS sequence"/>
</dbReference>
<dbReference type="Pfam" id="PF00903">
    <property type="entry name" value="Glyoxalase"/>
    <property type="match status" value="1"/>
</dbReference>
<protein>
    <submittedName>
        <fullName evidence="3">VOC family protein</fullName>
    </submittedName>
</protein>
<dbReference type="EMBL" id="BAAAUX010000029">
    <property type="protein sequence ID" value="GAA2815861.1"/>
    <property type="molecule type" value="Genomic_DNA"/>
</dbReference>
<dbReference type="Gene3D" id="3.10.180.10">
    <property type="entry name" value="2,3-Dihydroxybiphenyl 1,2-Dioxygenase, domain 1"/>
    <property type="match status" value="1"/>
</dbReference>
<evidence type="ECO:0000313" key="4">
    <source>
        <dbReference type="Proteomes" id="UP001500979"/>
    </source>
</evidence>
<evidence type="ECO:0000259" key="2">
    <source>
        <dbReference type="PROSITE" id="PS51819"/>
    </source>
</evidence>
<dbReference type="PANTHER" id="PTHR43048:SF4">
    <property type="entry name" value="RING-CLEAVING DIOXYGENASE-RELATED"/>
    <property type="match status" value="1"/>
</dbReference>
<comment type="caution">
    <text evidence="3">The sequence shown here is derived from an EMBL/GenBank/DDBJ whole genome shotgun (WGS) entry which is preliminary data.</text>
</comment>
<sequence length="116" mass="12835">MFREGFPIVSTPDLPRAIRFYVDVLGFREQYRFPGDGPADFVSLSLGEVKLGLGRDPDAVPGNFAMWFYTDDVDAAVEQLRDAGVPVRQEPQDMPWGERVAAVADPDGNTVYLGAR</sequence>
<accession>A0ABN3VLA3</accession>
<dbReference type="InterPro" id="IPR029068">
    <property type="entry name" value="Glyas_Bleomycin-R_OHBP_Dase"/>
</dbReference>
<dbReference type="RefSeq" id="WP_344685323.1">
    <property type="nucleotide sequence ID" value="NZ_BAAAUX010000029.1"/>
</dbReference>
<organism evidence="3 4">
    <name type="scientific">Saccharopolyspora taberi</name>
    <dbReference type="NCBI Taxonomy" id="60895"/>
    <lineage>
        <taxon>Bacteria</taxon>
        <taxon>Bacillati</taxon>
        <taxon>Actinomycetota</taxon>
        <taxon>Actinomycetes</taxon>
        <taxon>Pseudonocardiales</taxon>
        <taxon>Pseudonocardiaceae</taxon>
        <taxon>Saccharopolyspora</taxon>
    </lineage>
</organism>
<dbReference type="SUPFAM" id="SSF54593">
    <property type="entry name" value="Glyoxalase/Bleomycin resistance protein/Dihydroxybiphenyl dioxygenase"/>
    <property type="match status" value="1"/>
</dbReference>